<dbReference type="PANTHER" id="PTHR15710:SF229">
    <property type="entry name" value="E3 UBIQUITIN-PROTEIN LIGASE RNF181-LIKE"/>
    <property type="match status" value="1"/>
</dbReference>
<keyword evidence="3" id="KW-0479">Metal-binding</keyword>
<dbReference type="Pfam" id="PF13639">
    <property type="entry name" value="zf-RING_2"/>
    <property type="match status" value="1"/>
</dbReference>
<dbReference type="GO" id="GO:0005737">
    <property type="term" value="C:cytoplasm"/>
    <property type="evidence" value="ECO:0007669"/>
    <property type="project" value="TreeGrafter"/>
</dbReference>
<proteinExistence type="predicted"/>
<keyword evidence="4 6" id="KW-0863">Zinc-finger</keyword>
<dbReference type="GO" id="GO:0008270">
    <property type="term" value="F:zinc ion binding"/>
    <property type="evidence" value="ECO:0007669"/>
    <property type="project" value="UniProtKB-KW"/>
</dbReference>
<accession>A0A2P6S7C4</accession>
<dbReference type="InterPro" id="IPR001841">
    <property type="entry name" value="Znf_RING"/>
</dbReference>
<keyword evidence="5" id="KW-0862">Zinc</keyword>
<dbReference type="EMBL" id="PDCK01000039">
    <property type="protein sequence ID" value="PRQ54534.1"/>
    <property type="molecule type" value="Genomic_DNA"/>
</dbReference>
<name>A0A2P6S7C4_ROSCH</name>
<evidence type="ECO:0000256" key="5">
    <source>
        <dbReference type="ARBA" id="ARBA00022833"/>
    </source>
</evidence>
<evidence type="ECO:0000256" key="6">
    <source>
        <dbReference type="PROSITE-ProRule" id="PRU00175"/>
    </source>
</evidence>
<keyword evidence="9" id="KW-1185">Reference proteome</keyword>
<feature type="domain" description="RING-type" evidence="7">
    <location>
        <begin position="174"/>
        <end position="214"/>
    </location>
</feature>
<protein>
    <recommendedName>
        <fullName evidence="2">RING-type E3 ubiquitin transferase</fullName>
        <ecNumber evidence="2">2.3.2.27</ecNumber>
    </recommendedName>
</protein>
<dbReference type="PANTHER" id="PTHR15710">
    <property type="entry name" value="E3 UBIQUITIN-PROTEIN LIGASE PRAJA"/>
    <property type="match status" value="1"/>
</dbReference>
<comment type="caution">
    <text evidence="8">The sequence shown here is derived from an EMBL/GenBank/DDBJ whole genome shotgun (WGS) entry which is preliminary data.</text>
</comment>
<evidence type="ECO:0000256" key="3">
    <source>
        <dbReference type="ARBA" id="ARBA00022723"/>
    </source>
</evidence>
<dbReference type="GO" id="GO:0061630">
    <property type="term" value="F:ubiquitin protein ligase activity"/>
    <property type="evidence" value="ECO:0007669"/>
    <property type="project" value="UniProtKB-EC"/>
</dbReference>
<sequence length="222" mass="24958">MQVVPDYCHAAVQKPEGNFRGSLEEDKLPIILQFYKSSILHRGVSDPGVLESPSTLLEQREIWVKFSHFKQQLSNNYDSNREYEALISESLSNMGVPQDEHPATVHKLFQAVEAAVDPDLPVVVGVFDTTHRIIGDGDGHESCRPNSIPASRSSIEGLEPVTLDSDIITRSPSCAICLEDFEQEPITRLPCRHHFHVHCIVQCLEISHMCPLCRYPMPTEED</sequence>
<dbReference type="Gramene" id="PRQ54534">
    <property type="protein sequence ID" value="PRQ54534"/>
    <property type="gene ID" value="RchiOBHm_Chr1g0314791"/>
</dbReference>
<dbReference type="Proteomes" id="UP000238479">
    <property type="component" value="Chromosome 1"/>
</dbReference>
<dbReference type="PROSITE" id="PS50089">
    <property type="entry name" value="ZF_RING_2"/>
    <property type="match status" value="1"/>
</dbReference>
<dbReference type="Gene3D" id="3.30.40.10">
    <property type="entry name" value="Zinc/RING finger domain, C3HC4 (zinc finger)"/>
    <property type="match status" value="1"/>
</dbReference>
<evidence type="ECO:0000313" key="9">
    <source>
        <dbReference type="Proteomes" id="UP000238479"/>
    </source>
</evidence>
<evidence type="ECO:0000313" key="8">
    <source>
        <dbReference type="EMBL" id="PRQ54534.1"/>
    </source>
</evidence>
<evidence type="ECO:0000256" key="1">
    <source>
        <dbReference type="ARBA" id="ARBA00000900"/>
    </source>
</evidence>
<dbReference type="SUPFAM" id="SSF57850">
    <property type="entry name" value="RING/U-box"/>
    <property type="match status" value="1"/>
</dbReference>
<evidence type="ECO:0000259" key="7">
    <source>
        <dbReference type="PROSITE" id="PS50089"/>
    </source>
</evidence>
<dbReference type="OrthoDB" id="8062037at2759"/>
<evidence type="ECO:0000256" key="4">
    <source>
        <dbReference type="ARBA" id="ARBA00022771"/>
    </source>
</evidence>
<dbReference type="AlphaFoldDB" id="A0A2P6S7C4"/>
<organism evidence="8 9">
    <name type="scientific">Rosa chinensis</name>
    <name type="common">China rose</name>
    <dbReference type="NCBI Taxonomy" id="74649"/>
    <lineage>
        <taxon>Eukaryota</taxon>
        <taxon>Viridiplantae</taxon>
        <taxon>Streptophyta</taxon>
        <taxon>Embryophyta</taxon>
        <taxon>Tracheophyta</taxon>
        <taxon>Spermatophyta</taxon>
        <taxon>Magnoliopsida</taxon>
        <taxon>eudicotyledons</taxon>
        <taxon>Gunneridae</taxon>
        <taxon>Pentapetalae</taxon>
        <taxon>rosids</taxon>
        <taxon>fabids</taxon>
        <taxon>Rosales</taxon>
        <taxon>Rosaceae</taxon>
        <taxon>Rosoideae</taxon>
        <taxon>Rosoideae incertae sedis</taxon>
        <taxon>Rosa</taxon>
    </lineage>
</organism>
<dbReference type="EC" id="2.3.2.27" evidence="2"/>
<reference evidence="8 9" key="1">
    <citation type="journal article" date="2018" name="Nat. Genet.">
        <title>The Rosa genome provides new insights in the design of modern roses.</title>
        <authorList>
            <person name="Bendahmane M."/>
        </authorList>
    </citation>
    <scope>NUCLEOTIDE SEQUENCE [LARGE SCALE GENOMIC DNA]</scope>
    <source>
        <strain evidence="9">cv. Old Blush</strain>
    </source>
</reference>
<dbReference type="SMART" id="SM00184">
    <property type="entry name" value="RING"/>
    <property type="match status" value="1"/>
</dbReference>
<comment type="catalytic activity">
    <reaction evidence="1">
        <text>S-ubiquitinyl-[E2 ubiquitin-conjugating enzyme]-L-cysteine + [acceptor protein]-L-lysine = [E2 ubiquitin-conjugating enzyme]-L-cysteine + N(6)-ubiquitinyl-[acceptor protein]-L-lysine.</text>
        <dbReference type="EC" id="2.3.2.27"/>
    </reaction>
</comment>
<evidence type="ECO:0000256" key="2">
    <source>
        <dbReference type="ARBA" id="ARBA00012483"/>
    </source>
</evidence>
<dbReference type="InterPro" id="IPR013083">
    <property type="entry name" value="Znf_RING/FYVE/PHD"/>
</dbReference>
<dbReference type="GO" id="GO:0016567">
    <property type="term" value="P:protein ubiquitination"/>
    <property type="evidence" value="ECO:0007669"/>
    <property type="project" value="TreeGrafter"/>
</dbReference>
<gene>
    <name evidence="8" type="ORF">RchiOBHm_Chr1g0314791</name>
</gene>